<evidence type="ECO:0000313" key="3">
    <source>
        <dbReference type="EMBL" id="KAF7991454.1"/>
    </source>
</evidence>
<dbReference type="PANTHER" id="PTHR12276">
    <property type="entry name" value="EPSIN/ENT-RELATED"/>
    <property type="match status" value="1"/>
</dbReference>
<dbReference type="OrthoDB" id="4033880at2759"/>
<keyword evidence="4" id="KW-1185">Reference proteome</keyword>
<organism evidence="3 4">
    <name type="scientific">Aphidius gifuensis</name>
    <name type="common">Parasitoid wasp</name>
    <dbReference type="NCBI Taxonomy" id="684658"/>
    <lineage>
        <taxon>Eukaryota</taxon>
        <taxon>Metazoa</taxon>
        <taxon>Ecdysozoa</taxon>
        <taxon>Arthropoda</taxon>
        <taxon>Hexapoda</taxon>
        <taxon>Insecta</taxon>
        <taxon>Pterygota</taxon>
        <taxon>Neoptera</taxon>
        <taxon>Endopterygota</taxon>
        <taxon>Hymenoptera</taxon>
        <taxon>Apocrita</taxon>
        <taxon>Ichneumonoidea</taxon>
        <taxon>Braconidae</taxon>
        <taxon>Aphidiinae</taxon>
        <taxon>Aphidius</taxon>
    </lineage>
</organism>
<comment type="caution">
    <text evidence="3">The sequence shown here is derived from an EMBL/GenBank/DDBJ whole genome shotgun (WGS) entry which is preliminary data.</text>
</comment>
<dbReference type="CDD" id="cd16989">
    <property type="entry name" value="ENTH_EpsinR"/>
    <property type="match status" value="1"/>
</dbReference>
<dbReference type="GO" id="GO:0005886">
    <property type="term" value="C:plasma membrane"/>
    <property type="evidence" value="ECO:0007669"/>
    <property type="project" value="TreeGrafter"/>
</dbReference>
<dbReference type="GO" id="GO:0006897">
    <property type="term" value="P:endocytosis"/>
    <property type="evidence" value="ECO:0007669"/>
    <property type="project" value="TreeGrafter"/>
</dbReference>
<name>A0A835CP40_APHGI</name>
<dbReference type="SUPFAM" id="SSF48464">
    <property type="entry name" value="ENTH/VHS domain"/>
    <property type="match status" value="1"/>
</dbReference>
<feature type="region of interest" description="Disordered" evidence="1">
    <location>
        <begin position="313"/>
        <end position="337"/>
    </location>
</feature>
<protein>
    <recommendedName>
        <fullName evidence="2">ENTH domain-containing protein</fullName>
    </recommendedName>
</protein>
<evidence type="ECO:0000313" key="4">
    <source>
        <dbReference type="Proteomes" id="UP000639338"/>
    </source>
</evidence>
<dbReference type="GO" id="GO:0005543">
    <property type="term" value="F:phospholipid binding"/>
    <property type="evidence" value="ECO:0007669"/>
    <property type="project" value="TreeGrafter"/>
</dbReference>
<dbReference type="Pfam" id="PF01417">
    <property type="entry name" value="ENTH"/>
    <property type="match status" value="1"/>
</dbReference>
<evidence type="ECO:0000259" key="2">
    <source>
        <dbReference type="PROSITE" id="PS50942"/>
    </source>
</evidence>
<dbReference type="GO" id="GO:0030276">
    <property type="term" value="F:clathrin binding"/>
    <property type="evidence" value="ECO:0007669"/>
    <property type="project" value="TreeGrafter"/>
</dbReference>
<dbReference type="InterPro" id="IPR008942">
    <property type="entry name" value="ENTH_VHS"/>
</dbReference>
<dbReference type="InterPro" id="IPR013809">
    <property type="entry name" value="ENTH"/>
</dbReference>
<evidence type="ECO:0000256" key="1">
    <source>
        <dbReference type="SAM" id="MobiDB-lite"/>
    </source>
</evidence>
<proteinExistence type="predicted"/>
<reference evidence="3 4" key="1">
    <citation type="submission" date="2020-08" db="EMBL/GenBank/DDBJ databases">
        <title>Aphidius gifuensis genome sequencing and assembly.</title>
        <authorList>
            <person name="Du Z."/>
        </authorList>
    </citation>
    <scope>NUCLEOTIDE SEQUENCE [LARGE SCALE GENOMIC DNA]</scope>
    <source>
        <strain evidence="3">YNYX2018</strain>
        <tissue evidence="3">Adults</tissue>
    </source>
</reference>
<feature type="region of interest" description="Disordered" evidence="1">
    <location>
        <begin position="169"/>
        <end position="248"/>
    </location>
</feature>
<feature type="domain" description="ENTH" evidence="2">
    <location>
        <begin position="15"/>
        <end position="148"/>
    </location>
</feature>
<dbReference type="GO" id="GO:0005768">
    <property type="term" value="C:endosome"/>
    <property type="evidence" value="ECO:0007669"/>
    <property type="project" value="TreeGrafter"/>
</dbReference>
<sequence length="559" mass="63446">MNMWKMRELMDKATNVVMNYTETEAKVREATNDDAWGPTGAMMQELAQATFTYEQFPDVMSMLWKRMLQENKRNWRRTYKALLLLNYLVRNGSERVVTSSREHIFDLRSLENYSYVDETGKDQGINVRHKVRELIDFIQDDDKLRDERKKAKKNKDKYIGMSNEAMGMNFGAGDRWSDNPKWTKPKIDSYNDWDKDIGKNKDNNYDEHNNSDDGEREDSDNDQQHQPHQQQHHHHQQQSPNKFSEKDKSIDKFDKVKKIITTNNNLHINKINRQIKKVDLGAAANFGKEQQQLSNKNTDLIKTKNKNDILNDLFDNKNNDNNNTRSIIDNDDDDDFNPRDNDYTPVVNKINNNFGDFTNAFSGVNNKNDKNDEFADFTTAFDSNLTIGNDNWGTTTTNLQKNTLNNSVNSNVGGGSLGTDLLADFDGFTSFSSNTSSNNVNAFNSNNMMMNQNANLTIDTNLLSPMSVNNSHTIGSSNNNILTTQVGSTWAGAGLNIDLDNLLGNKSKQTGAVLSMNQLASNSPTHQAPRSFVPTTTMGLGSPRAPTTQQSTNFFPKFP</sequence>
<dbReference type="GO" id="GO:0030125">
    <property type="term" value="C:clathrin vesicle coat"/>
    <property type="evidence" value="ECO:0007669"/>
    <property type="project" value="TreeGrafter"/>
</dbReference>
<dbReference type="AlphaFoldDB" id="A0A835CP40"/>
<accession>A0A835CP40</accession>
<dbReference type="FunFam" id="1.25.40.90:FF:000006">
    <property type="entry name" value="Clathrin interactor 1"/>
    <property type="match status" value="1"/>
</dbReference>
<dbReference type="PANTHER" id="PTHR12276:SF45">
    <property type="entry name" value="CLATHRIN INTERACTOR 1"/>
    <property type="match status" value="1"/>
</dbReference>
<dbReference type="Gene3D" id="1.25.40.90">
    <property type="match status" value="1"/>
</dbReference>
<dbReference type="EMBL" id="JACMRX010000004">
    <property type="protein sequence ID" value="KAF7991454.1"/>
    <property type="molecule type" value="Genomic_DNA"/>
</dbReference>
<gene>
    <name evidence="3" type="ORF">HCN44_008766</name>
</gene>
<dbReference type="PROSITE" id="PS50942">
    <property type="entry name" value="ENTH"/>
    <property type="match status" value="1"/>
</dbReference>
<feature type="region of interest" description="Disordered" evidence="1">
    <location>
        <begin position="539"/>
        <end position="559"/>
    </location>
</feature>
<dbReference type="SMART" id="SM00273">
    <property type="entry name" value="ENTH"/>
    <property type="match status" value="1"/>
</dbReference>
<dbReference type="Proteomes" id="UP000639338">
    <property type="component" value="Unassembled WGS sequence"/>
</dbReference>
<feature type="compositionally biased region" description="Basic and acidic residues" evidence="1">
    <location>
        <begin position="185"/>
        <end position="213"/>
    </location>
</feature>